<dbReference type="NCBIfam" id="TIGR01764">
    <property type="entry name" value="excise"/>
    <property type="match status" value="1"/>
</dbReference>
<dbReference type="PROSITE" id="PS51094">
    <property type="entry name" value="PTS_EIIA_TYPE_2"/>
    <property type="match status" value="1"/>
</dbReference>
<organism evidence="2 3">
    <name type="scientific">Candidatus Nitronauta litoralis</name>
    <dbReference type="NCBI Taxonomy" id="2705533"/>
    <lineage>
        <taxon>Bacteria</taxon>
        <taxon>Pseudomonadati</taxon>
        <taxon>Nitrospinota/Tectimicrobiota group</taxon>
        <taxon>Nitrospinota</taxon>
        <taxon>Nitrospinia</taxon>
        <taxon>Nitrospinales</taxon>
        <taxon>Nitrospinaceae</taxon>
        <taxon>Candidatus Nitronauta</taxon>
    </lineage>
</organism>
<evidence type="ECO:0000313" key="3">
    <source>
        <dbReference type="Proteomes" id="UP000594688"/>
    </source>
</evidence>
<dbReference type="InterPro" id="IPR002178">
    <property type="entry name" value="PTS_EIIA_type-2_dom"/>
</dbReference>
<reference evidence="2 3" key="1">
    <citation type="submission" date="2020-02" db="EMBL/GenBank/DDBJ databases">
        <title>Genomic and physiological characterization of two novel Nitrospinaceae genera.</title>
        <authorList>
            <person name="Mueller A.J."/>
            <person name="Jung M.-Y."/>
            <person name="Strachan C.R."/>
            <person name="Herbold C.W."/>
            <person name="Kirkegaard R.H."/>
            <person name="Daims H."/>
        </authorList>
    </citation>
    <scope>NUCLEOTIDE SEQUENCE [LARGE SCALE GENOMIC DNA]</scope>
    <source>
        <strain evidence="2">EB</strain>
    </source>
</reference>
<dbReference type="Gene3D" id="1.10.10.10">
    <property type="entry name" value="Winged helix-like DNA-binding domain superfamily/Winged helix DNA-binding domain"/>
    <property type="match status" value="1"/>
</dbReference>
<dbReference type="KEGG" id="nli:G3M70_09235"/>
<dbReference type="AlphaFoldDB" id="A0A7T0G0L1"/>
<dbReference type="GO" id="GO:0030295">
    <property type="term" value="F:protein kinase activator activity"/>
    <property type="evidence" value="ECO:0007669"/>
    <property type="project" value="TreeGrafter"/>
</dbReference>
<dbReference type="PANTHER" id="PTHR47738">
    <property type="entry name" value="PTS SYSTEM FRUCTOSE-LIKE EIIA COMPONENT-RELATED"/>
    <property type="match status" value="1"/>
</dbReference>
<dbReference type="SUPFAM" id="SSF46955">
    <property type="entry name" value="Putative DNA-binding domain"/>
    <property type="match status" value="1"/>
</dbReference>
<feature type="domain" description="PTS EIIA type-2" evidence="1">
    <location>
        <begin position="75"/>
        <end position="219"/>
    </location>
</feature>
<dbReference type="Pfam" id="PF00359">
    <property type="entry name" value="PTS_EIIA_2"/>
    <property type="match status" value="1"/>
</dbReference>
<dbReference type="Gene3D" id="3.40.930.10">
    <property type="entry name" value="Mannitol-specific EII, Chain A"/>
    <property type="match status" value="1"/>
</dbReference>
<evidence type="ECO:0000259" key="1">
    <source>
        <dbReference type="PROSITE" id="PS51094"/>
    </source>
</evidence>
<dbReference type="InterPro" id="IPR016152">
    <property type="entry name" value="PTrfase/Anion_transptr"/>
</dbReference>
<dbReference type="InterPro" id="IPR010093">
    <property type="entry name" value="SinI_DNA-bd"/>
</dbReference>
<dbReference type="Proteomes" id="UP000594688">
    <property type="component" value="Chromosome"/>
</dbReference>
<protein>
    <submittedName>
        <fullName evidence="2">PTS transporter subunit EIIA</fullName>
    </submittedName>
</protein>
<gene>
    <name evidence="2" type="ORF">G3M70_09235</name>
</gene>
<evidence type="ECO:0000313" key="2">
    <source>
        <dbReference type="EMBL" id="QPJ62043.1"/>
    </source>
</evidence>
<dbReference type="PANTHER" id="PTHR47738:SF1">
    <property type="entry name" value="NITROGEN REGULATORY PROTEIN"/>
    <property type="match status" value="1"/>
</dbReference>
<dbReference type="InterPro" id="IPR051541">
    <property type="entry name" value="PTS_SugarTrans_NitroReg"/>
</dbReference>
<accession>A0A7T0G0L1</accession>
<dbReference type="Pfam" id="PF12728">
    <property type="entry name" value="HTH_17"/>
    <property type="match status" value="1"/>
</dbReference>
<proteinExistence type="predicted"/>
<dbReference type="InterPro" id="IPR009061">
    <property type="entry name" value="DNA-bd_dom_put_sf"/>
</dbReference>
<dbReference type="InterPro" id="IPR041657">
    <property type="entry name" value="HTH_17"/>
</dbReference>
<dbReference type="SUPFAM" id="SSF55804">
    <property type="entry name" value="Phoshotransferase/anion transport protein"/>
    <property type="match status" value="1"/>
</dbReference>
<sequence>MRLTIRDTAQLFGVSEKTLYRWVNEGKIPAYRINDQYRFARSEVLEWAMANRVSLKPGIFLETQEETGPLSSLEQVLESGGILYRVEGQDRDSVLLNIVRNLRLPPEVDKDYVYELLRVREMLGSTGIGDGIAIPHPRSPLIFNLPHASLTLSFLEKPIDFGALDGKPVFAAFTILSQTVRGHIHLISRLAHVLRDPSFRKVIREQGSRETIFAELCRAEKAMKKKAD</sequence>
<dbReference type="EMBL" id="CP048685">
    <property type="protein sequence ID" value="QPJ62043.1"/>
    <property type="molecule type" value="Genomic_DNA"/>
</dbReference>
<dbReference type="InterPro" id="IPR036388">
    <property type="entry name" value="WH-like_DNA-bd_sf"/>
</dbReference>
<dbReference type="GO" id="GO:0003677">
    <property type="term" value="F:DNA binding"/>
    <property type="evidence" value="ECO:0007669"/>
    <property type="project" value="InterPro"/>
</dbReference>
<name>A0A7T0G0L1_9BACT</name>